<reference evidence="2 3" key="1">
    <citation type="journal article" date="2013" name="PLoS ONE">
        <title>Cultivation and Complete Genome Sequencing of Gloeobacter kilaueensis sp. nov., from a Lava Cave in Kilauea Caldera, Hawai'i.</title>
        <authorList>
            <person name="Saw J.H."/>
            <person name="Schatz M."/>
            <person name="Brown M.V."/>
            <person name="Kunkel D.D."/>
            <person name="Foster J.S."/>
            <person name="Shick H."/>
            <person name="Christensen S."/>
            <person name="Hou S."/>
            <person name="Wan X."/>
            <person name="Donachie S.P."/>
        </authorList>
    </citation>
    <scope>NUCLEOTIDE SEQUENCE [LARGE SCALE GENOMIC DNA]</scope>
    <source>
        <strain evidence="3">JS</strain>
    </source>
</reference>
<organism evidence="2 3">
    <name type="scientific">Gloeobacter kilaueensis (strain ATCC BAA-2537 / CCAP 1431/1 / ULC 316 / JS1)</name>
    <dbReference type="NCBI Taxonomy" id="1183438"/>
    <lineage>
        <taxon>Bacteria</taxon>
        <taxon>Bacillati</taxon>
        <taxon>Cyanobacteriota</taxon>
        <taxon>Cyanophyceae</taxon>
        <taxon>Gloeobacterales</taxon>
        <taxon>Gloeobacteraceae</taxon>
        <taxon>Gloeobacter</taxon>
    </lineage>
</organism>
<feature type="transmembrane region" description="Helical" evidence="1">
    <location>
        <begin position="245"/>
        <end position="268"/>
    </location>
</feature>
<dbReference type="Proteomes" id="UP000017396">
    <property type="component" value="Chromosome"/>
</dbReference>
<feature type="transmembrane region" description="Helical" evidence="1">
    <location>
        <begin position="123"/>
        <end position="147"/>
    </location>
</feature>
<feature type="transmembrane region" description="Helical" evidence="1">
    <location>
        <begin position="33"/>
        <end position="56"/>
    </location>
</feature>
<proteinExistence type="predicted"/>
<evidence type="ECO:0008006" key="4">
    <source>
        <dbReference type="Google" id="ProtNLM"/>
    </source>
</evidence>
<feature type="transmembrane region" description="Helical" evidence="1">
    <location>
        <begin position="395"/>
        <end position="416"/>
    </location>
</feature>
<feature type="transmembrane region" description="Helical" evidence="1">
    <location>
        <begin position="153"/>
        <end position="175"/>
    </location>
</feature>
<dbReference type="HOGENOM" id="CLU_532967_0_0_3"/>
<dbReference type="KEGG" id="glj:GKIL_0048"/>
<feature type="transmembrane region" description="Helical" evidence="1">
    <location>
        <begin position="422"/>
        <end position="442"/>
    </location>
</feature>
<feature type="transmembrane region" description="Helical" evidence="1">
    <location>
        <begin position="486"/>
        <end position="506"/>
    </location>
</feature>
<protein>
    <recommendedName>
        <fullName evidence="4">ABC-2 type transport system permease protein</fullName>
    </recommendedName>
</protein>
<dbReference type="eggNOG" id="ENOG502Z82D">
    <property type="taxonomic scope" value="Bacteria"/>
</dbReference>
<accession>U5QF54</accession>
<evidence type="ECO:0000256" key="1">
    <source>
        <dbReference type="SAM" id="Phobius"/>
    </source>
</evidence>
<feature type="transmembrane region" description="Helical" evidence="1">
    <location>
        <begin position="320"/>
        <end position="340"/>
    </location>
</feature>
<dbReference type="EMBL" id="CP003587">
    <property type="protein sequence ID" value="AGY56295.1"/>
    <property type="molecule type" value="Genomic_DNA"/>
</dbReference>
<feature type="transmembrane region" description="Helical" evidence="1">
    <location>
        <begin position="462"/>
        <end position="480"/>
    </location>
</feature>
<keyword evidence="1" id="KW-1133">Transmembrane helix</keyword>
<dbReference type="AlphaFoldDB" id="U5QF54"/>
<dbReference type="RefSeq" id="WP_023171281.1">
    <property type="nucleotide sequence ID" value="NC_022600.1"/>
</dbReference>
<dbReference type="STRING" id="1183438.GKIL_0048"/>
<evidence type="ECO:0000313" key="3">
    <source>
        <dbReference type="Proteomes" id="UP000017396"/>
    </source>
</evidence>
<feature type="transmembrane region" description="Helical" evidence="1">
    <location>
        <begin position="346"/>
        <end position="374"/>
    </location>
</feature>
<name>U5QF54_GLOK1</name>
<gene>
    <name evidence="2" type="ORF">GKIL_0048</name>
</gene>
<sequence length="517" mass="56593">MGTVMQVGTLPWLLRHELRLWWRELSAERSTRIWLVVLVVAALALVVFLWNILASIRQTLEASTLPEAAIWIAVAIWFVGFFYTFYQAVEQSIVALFDRGDLDLLISSPIDSKVIFASRLLSVAFEGFLGCCLVVVPLGGLAVIIGVPRLLGLFPAAVGLSLGTASLAMLLTLWLVRLLGAARARSLVQVLTAILSGTLFLLSQLPNLLRGTDASLAAVLIRFQFLFARGAPLGSDSWLWFPARAIFFDPLSVLLTLVVSASLAWFTVGALHRTFVSGTQQTALVSQKPRKRPSVLRFRSGLSWVVLLKEWRIIRRNPYLLSRTFLQVLFVIPAVVLLLQDNRRLLFGYTGLVATIGAVAGGALAATLTSICVAGEQAPDLLKSSPNSSASLRRLKLLAALIPVWLLFLPLFLLLVVRGEPWFFALAIFGAATVSAAVLRLWNSRPVPLAELFQQRQRRGDIVLSLLEGFCWLGWGFLGFRAALGFGLESLAALVGLGFVIAVGYWRSRQLGSSLGF</sequence>
<feature type="transmembrane region" description="Helical" evidence="1">
    <location>
        <begin position="68"/>
        <end position="86"/>
    </location>
</feature>
<keyword evidence="1" id="KW-0472">Membrane</keyword>
<keyword evidence="3" id="KW-1185">Reference proteome</keyword>
<feature type="transmembrane region" description="Helical" evidence="1">
    <location>
        <begin position="187"/>
        <end position="205"/>
    </location>
</feature>
<keyword evidence="1" id="KW-0812">Transmembrane</keyword>
<evidence type="ECO:0000313" key="2">
    <source>
        <dbReference type="EMBL" id="AGY56295.1"/>
    </source>
</evidence>